<evidence type="ECO:0000256" key="3">
    <source>
        <dbReference type="ARBA" id="ARBA00023082"/>
    </source>
</evidence>
<evidence type="ECO:0000256" key="1">
    <source>
        <dbReference type="ARBA" id="ARBA00010641"/>
    </source>
</evidence>
<feature type="domain" description="RNA polymerase sigma factor 70 region 4 type 2" evidence="6">
    <location>
        <begin position="117"/>
        <end position="168"/>
    </location>
</feature>
<dbReference type="SUPFAM" id="SSF88659">
    <property type="entry name" value="Sigma3 and sigma4 domains of RNA polymerase sigma factors"/>
    <property type="match status" value="1"/>
</dbReference>
<reference evidence="7 8" key="1">
    <citation type="submission" date="2024-02" db="EMBL/GenBank/DDBJ databases">
        <title>Deinococcus aluminii NBRC 112889.</title>
        <authorList>
            <person name="Ichikawa N."/>
            <person name="Katano-Makiyama Y."/>
            <person name="Hidaka K."/>
        </authorList>
    </citation>
    <scope>NUCLEOTIDE SEQUENCE [LARGE SCALE GENOMIC DNA]</scope>
    <source>
        <strain evidence="7 8">NBRC 112889</strain>
    </source>
</reference>
<dbReference type="InterPro" id="IPR013324">
    <property type="entry name" value="RNA_pol_sigma_r3/r4-like"/>
</dbReference>
<dbReference type="NCBIfam" id="TIGR02937">
    <property type="entry name" value="sigma70-ECF"/>
    <property type="match status" value="1"/>
</dbReference>
<dbReference type="InterPro" id="IPR039425">
    <property type="entry name" value="RNA_pol_sigma-70-like"/>
</dbReference>
<evidence type="ECO:0000313" key="8">
    <source>
        <dbReference type="Proteomes" id="UP001404956"/>
    </source>
</evidence>
<dbReference type="Gene3D" id="1.10.1740.10">
    <property type="match status" value="1"/>
</dbReference>
<gene>
    <name evidence="7" type="primary">rpoE</name>
    <name evidence="7" type="ORF">Dalu01_02615</name>
</gene>
<keyword evidence="3" id="KW-0731">Sigma factor</keyword>
<comment type="caution">
    <text evidence="7">The sequence shown here is derived from an EMBL/GenBank/DDBJ whole genome shotgun (WGS) entry which is preliminary data.</text>
</comment>
<keyword evidence="8" id="KW-1185">Reference proteome</keyword>
<feature type="domain" description="RNA polymerase sigma-70 region 2" evidence="5">
    <location>
        <begin position="22"/>
        <end position="89"/>
    </location>
</feature>
<organism evidence="7 8">
    <name type="scientific">Deinococcus aluminii</name>
    <dbReference type="NCBI Taxonomy" id="1656885"/>
    <lineage>
        <taxon>Bacteria</taxon>
        <taxon>Thermotogati</taxon>
        <taxon>Deinococcota</taxon>
        <taxon>Deinococci</taxon>
        <taxon>Deinococcales</taxon>
        <taxon>Deinococcaceae</taxon>
        <taxon>Deinococcus</taxon>
    </lineage>
</organism>
<dbReference type="SUPFAM" id="SSF88946">
    <property type="entry name" value="Sigma2 domain of RNA polymerase sigma factors"/>
    <property type="match status" value="1"/>
</dbReference>
<proteinExistence type="inferred from homology"/>
<keyword evidence="2" id="KW-0805">Transcription regulation</keyword>
<name>A0ABP9XFR6_9DEIO</name>
<dbReference type="InterPro" id="IPR014284">
    <property type="entry name" value="RNA_pol_sigma-70_dom"/>
</dbReference>
<dbReference type="CDD" id="cd06171">
    <property type="entry name" value="Sigma70_r4"/>
    <property type="match status" value="1"/>
</dbReference>
<evidence type="ECO:0000313" key="7">
    <source>
        <dbReference type="EMBL" id="GAA5534207.1"/>
    </source>
</evidence>
<keyword evidence="4" id="KW-0804">Transcription</keyword>
<dbReference type="Pfam" id="PF04542">
    <property type="entry name" value="Sigma70_r2"/>
    <property type="match status" value="1"/>
</dbReference>
<sequence>MDEETLLMLRLRRGDGEALAELHRRVGRHVYAVAYHLLHHREEAEEVVQDTFTRVVRGADSYHPELGSPRAFIYTIARNAALSRLRARSARPVMVDPEELPPDHLPAPAPDLETRVIVQSAVQHLTIRDQALILDAFFDGLSHPEIAAKRQLPLGTVKSRLRRALLAMRERLEDS</sequence>
<protein>
    <submittedName>
        <fullName evidence="7">ECF RNA polymerase sigma factor RpoE</fullName>
    </submittedName>
</protein>
<dbReference type="InterPro" id="IPR036388">
    <property type="entry name" value="WH-like_DNA-bd_sf"/>
</dbReference>
<evidence type="ECO:0000256" key="4">
    <source>
        <dbReference type="ARBA" id="ARBA00023163"/>
    </source>
</evidence>
<dbReference type="Gene3D" id="1.10.10.10">
    <property type="entry name" value="Winged helix-like DNA-binding domain superfamily/Winged helix DNA-binding domain"/>
    <property type="match status" value="1"/>
</dbReference>
<dbReference type="PANTHER" id="PTHR43133:SF62">
    <property type="entry name" value="RNA POLYMERASE SIGMA FACTOR SIGZ"/>
    <property type="match status" value="1"/>
</dbReference>
<dbReference type="Proteomes" id="UP001404956">
    <property type="component" value="Unassembled WGS sequence"/>
</dbReference>
<dbReference type="InterPro" id="IPR007627">
    <property type="entry name" value="RNA_pol_sigma70_r2"/>
</dbReference>
<evidence type="ECO:0000259" key="5">
    <source>
        <dbReference type="Pfam" id="PF04542"/>
    </source>
</evidence>
<dbReference type="RefSeq" id="WP_345455346.1">
    <property type="nucleotide sequence ID" value="NZ_BAABRV010000006.1"/>
</dbReference>
<dbReference type="InterPro" id="IPR013325">
    <property type="entry name" value="RNA_pol_sigma_r2"/>
</dbReference>
<accession>A0ABP9XFR6</accession>
<dbReference type="InterPro" id="IPR013249">
    <property type="entry name" value="RNA_pol_sigma70_r4_t2"/>
</dbReference>
<comment type="similarity">
    <text evidence="1">Belongs to the sigma-70 factor family. ECF subfamily.</text>
</comment>
<dbReference type="EMBL" id="BAABRV010000006">
    <property type="protein sequence ID" value="GAA5534207.1"/>
    <property type="molecule type" value="Genomic_DNA"/>
</dbReference>
<dbReference type="PANTHER" id="PTHR43133">
    <property type="entry name" value="RNA POLYMERASE ECF-TYPE SIGMA FACTO"/>
    <property type="match status" value="1"/>
</dbReference>
<evidence type="ECO:0000259" key="6">
    <source>
        <dbReference type="Pfam" id="PF08281"/>
    </source>
</evidence>
<dbReference type="Pfam" id="PF08281">
    <property type="entry name" value="Sigma70_r4_2"/>
    <property type="match status" value="1"/>
</dbReference>
<evidence type="ECO:0000256" key="2">
    <source>
        <dbReference type="ARBA" id="ARBA00023015"/>
    </source>
</evidence>